<reference evidence="2" key="1">
    <citation type="submission" date="2019-08" db="EMBL/GenBank/DDBJ databases">
        <title>Limnoglobus roseus gen. nov., sp. nov., a novel freshwater planctomycete with a giant genome from the family Gemmataceae.</title>
        <authorList>
            <person name="Kulichevskaya I.S."/>
            <person name="Naumoff D.G."/>
            <person name="Miroshnikov K."/>
            <person name="Ivanova A."/>
            <person name="Philippov D.A."/>
            <person name="Hakobyan A."/>
            <person name="Rijpstra I.C."/>
            <person name="Sinninghe Damste J.S."/>
            <person name="Liesack W."/>
            <person name="Dedysh S.N."/>
        </authorList>
    </citation>
    <scope>NUCLEOTIDE SEQUENCE [LARGE SCALE GENOMIC DNA]</scope>
    <source>
        <strain evidence="2">PX52</strain>
    </source>
</reference>
<evidence type="ECO:0000313" key="2">
    <source>
        <dbReference type="Proteomes" id="UP000324974"/>
    </source>
</evidence>
<dbReference type="RefSeq" id="WP_149113729.1">
    <property type="nucleotide sequence ID" value="NZ_CP042425.1"/>
</dbReference>
<name>A0A5C1AIR4_9BACT</name>
<proteinExistence type="predicted"/>
<sequence length="158" mass="18471">MRYEERIEPTPEMLAKGTVIIHRDSDGNFLSAEPRHITILQWLDDMRLLSPECVWAAHRYMACQHAYERRIRGKGTFLDRSVGEGEGDPFEPTMADDYLKMVRRLTRDDASDIDRVCLTYFLVSSRSMLFSQRKRFQEVFEKLAAAVEAVHDSRVREN</sequence>
<dbReference type="AlphaFoldDB" id="A0A5C1AIR4"/>
<dbReference type="EMBL" id="CP042425">
    <property type="protein sequence ID" value="QEL19329.1"/>
    <property type="molecule type" value="Genomic_DNA"/>
</dbReference>
<gene>
    <name evidence="1" type="ORF">PX52LOC_06397</name>
</gene>
<dbReference type="Proteomes" id="UP000324974">
    <property type="component" value="Chromosome"/>
</dbReference>
<keyword evidence="2" id="KW-1185">Reference proteome</keyword>
<protein>
    <submittedName>
        <fullName evidence="1">Uncharacterized protein</fullName>
    </submittedName>
</protein>
<accession>A0A5C1AIR4</accession>
<organism evidence="1 2">
    <name type="scientific">Limnoglobus roseus</name>
    <dbReference type="NCBI Taxonomy" id="2598579"/>
    <lineage>
        <taxon>Bacteria</taxon>
        <taxon>Pseudomonadati</taxon>
        <taxon>Planctomycetota</taxon>
        <taxon>Planctomycetia</taxon>
        <taxon>Gemmatales</taxon>
        <taxon>Gemmataceae</taxon>
        <taxon>Limnoglobus</taxon>
    </lineage>
</organism>
<dbReference type="KEGG" id="lrs:PX52LOC_06397"/>
<evidence type="ECO:0000313" key="1">
    <source>
        <dbReference type="EMBL" id="QEL19329.1"/>
    </source>
</evidence>